<dbReference type="AlphaFoldDB" id="A0A834SXI3"/>
<evidence type="ECO:0000313" key="1">
    <source>
        <dbReference type="EMBL" id="KAF7811423.1"/>
    </source>
</evidence>
<keyword evidence="2" id="KW-1185">Reference proteome</keyword>
<dbReference type="EMBL" id="JAAIUW010000010">
    <property type="protein sequence ID" value="KAF7811423.1"/>
    <property type="molecule type" value="Genomic_DNA"/>
</dbReference>
<proteinExistence type="predicted"/>
<sequence>MDGLATMLLQRWAFFGVHQHLGYLSISQLRRCDGLRLWSSTVVDGFKDYWNMRIAVEFFLRKCYELSKSQRVPIVRDASGIKCEEFQKLNKNEREKEDIMLMQLAQNKGCNCKLYIEKSIGY</sequence>
<name>A0A834SXI3_9FABA</name>
<accession>A0A834SXI3</accession>
<organism evidence="1 2">
    <name type="scientific">Senna tora</name>
    <dbReference type="NCBI Taxonomy" id="362788"/>
    <lineage>
        <taxon>Eukaryota</taxon>
        <taxon>Viridiplantae</taxon>
        <taxon>Streptophyta</taxon>
        <taxon>Embryophyta</taxon>
        <taxon>Tracheophyta</taxon>
        <taxon>Spermatophyta</taxon>
        <taxon>Magnoliopsida</taxon>
        <taxon>eudicotyledons</taxon>
        <taxon>Gunneridae</taxon>
        <taxon>Pentapetalae</taxon>
        <taxon>rosids</taxon>
        <taxon>fabids</taxon>
        <taxon>Fabales</taxon>
        <taxon>Fabaceae</taxon>
        <taxon>Caesalpinioideae</taxon>
        <taxon>Cassia clade</taxon>
        <taxon>Senna</taxon>
    </lineage>
</organism>
<dbReference type="OrthoDB" id="10009520at2759"/>
<comment type="caution">
    <text evidence="1">The sequence shown here is derived from an EMBL/GenBank/DDBJ whole genome shotgun (WGS) entry which is preliminary data.</text>
</comment>
<dbReference type="Proteomes" id="UP000634136">
    <property type="component" value="Unassembled WGS sequence"/>
</dbReference>
<reference evidence="1" key="1">
    <citation type="submission" date="2020-09" db="EMBL/GenBank/DDBJ databases">
        <title>Genome-Enabled Discovery of Anthraquinone Biosynthesis in Senna tora.</title>
        <authorList>
            <person name="Kang S.-H."/>
            <person name="Pandey R.P."/>
            <person name="Lee C.-M."/>
            <person name="Sim J.-S."/>
            <person name="Jeong J.-T."/>
            <person name="Choi B.-S."/>
            <person name="Jung M."/>
            <person name="Ginzburg D."/>
            <person name="Zhao K."/>
            <person name="Won S.Y."/>
            <person name="Oh T.-J."/>
            <person name="Yu Y."/>
            <person name="Kim N.-H."/>
            <person name="Lee O.R."/>
            <person name="Lee T.-H."/>
            <person name="Bashyal P."/>
            <person name="Kim T.-S."/>
            <person name="Lee W.-H."/>
            <person name="Kawkins C."/>
            <person name="Kim C.-K."/>
            <person name="Kim J.S."/>
            <person name="Ahn B.O."/>
            <person name="Rhee S.Y."/>
            <person name="Sohng J.K."/>
        </authorList>
    </citation>
    <scope>NUCLEOTIDE SEQUENCE</scope>
    <source>
        <tissue evidence="1">Leaf</tissue>
    </source>
</reference>
<evidence type="ECO:0000313" key="2">
    <source>
        <dbReference type="Proteomes" id="UP000634136"/>
    </source>
</evidence>
<protein>
    <submittedName>
        <fullName evidence="1">E3 ubiquitin-protein ligase RNF144A-like</fullName>
    </submittedName>
</protein>
<gene>
    <name evidence="1" type="ORF">G2W53_032399</name>
</gene>